<dbReference type="InterPro" id="IPR015083">
    <property type="entry name" value="NorB/c/GfsB-D-like_docking"/>
</dbReference>
<dbReference type="Proteomes" id="UP001597419">
    <property type="component" value="Unassembled WGS sequence"/>
</dbReference>
<dbReference type="InterPro" id="IPR036291">
    <property type="entry name" value="NAD(P)-bd_dom_sf"/>
</dbReference>
<evidence type="ECO:0000256" key="9">
    <source>
        <dbReference type="PROSITE-ProRule" id="PRU01363"/>
    </source>
</evidence>
<dbReference type="InterPro" id="IPR049552">
    <property type="entry name" value="PKS_DH_N"/>
</dbReference>
<comment type="caution">
    <text evidence="13">The sequence shown here is derived from an EMBL/GenBank/DDBJ whole genome shotgun (WGS) entry which is preliminary data.</text>
</comment>
<sequence length="1759" mass="183616">MEDNDSGTSVAEIVEALRRSMLENERLRRANHELAAGEPIAIVGMACRYPGGVGSPAELWRLVEAGEDAVASFPTDRGWDLAGLYDPRPGTPGKSNAREGGFLYDAADFDAAFFGISPREAVAIDPQQRLLLETSWAALEHAAIDPRSLKDSETGVFAGVMYHDYGVTTSGGSDVTGRVNYTLGLRGPAVTVDTACSSSLVSVHWALRSLRSGECSLALAGGVTVMTTPEMFVYFTTQRGLAPDGRCKSFSARADGTGCAEGVGMLVLERLSDARARGHRVLAVIRGSAVNSDGASSGMSTPNGPAQQRVIRRALADADLSTSDIDVVEAHGTGTALGDPIEANALLATYGQGRDGDPLWLGSVKSNLGHTQAAAGVAGIIKMVEAMRHGVLPKTLHAEDPSPRIDWAAGAVALLTEARKWPGTGRPRRAAVSSFGMSGTNAHVVLEEAPDTGPRAGRSDGWVPWVLSGATPEALRAQAARLLSFVEKEPELSPVDVGFTLATGRTVLAHRVVVAGRGRDELVRGLGAAAEGARAPGVVVGSPAEGGTAFLFTGQGAQRLGMGRELCEAFPVFAEAFDEVVAELDRQLGRSLRKVIWGEDAGALDRTEFAQPGLFAVEVALFRLFEDAGVRPDFVVGHSVGEIAAAHVAGVLSLADAAKLVVARGRLMQALPEGGAMLSVRAAEDELPPLPGGVGVAAVNGPGSVVVSGPVAEIERLASRLAAEGRKVRRLTVSHAFHSALMDPMLEGFRAVVSELSFAEPRISVVSTVSGVVAEDFASPGYWVRQVRDTVRFADAIEFLTARGVTRFLELGPDAVLSVLARECATEDGLVFAAAAHRDRPAIEAVLTCLAHAFGSGVDVGWPRLFAGRDARLVELPAYAFQRRRFWADGQAGLARDARTFGQTPAPHPLLGALLELPGADGTVLTGRLSLETHPWLADHAVHGVALLPGTAFVELALHAGELTGRPRLAELTLHAPLPLPEEGGVALQVMASAADEAGHRELTVHSRQDGADWVHHATGVLTAEDGESVIEPFETTEWPPEGAVEVSLDGGYERLAGRGYDYGPAFRGLRTLWRRGNEVFADVVLADSAGADRFGLHPALLDAALHADLFGADDGDEAFLPFAWTDVSLHRPGAAALRVRVRREDGQEVTSVAVADQDGQPVLTAASLVSRPVSADRLHAARDGAPSLFRLVWSPAPVREEPERRWARIGSGELDPALGEAFPDVRALAAAVGAGAPVPEVVVLRPAPGAGDPPAAVRETLDRTLAEVQDWLADERFAKATLVVATRGAVAAGGDLELGQAPVWGLVRAAQAEHPGRILLADLDRDPGSDRLLGTAVASGEAETAIRGGTVLTPRLEAAPVPPAGKRGSTPGTVLVTGGTGGLGALAARHLVTTHGVRHLLLASRRGEAAPGAAELAAELTALGAEVTVAACDVADRDALAELLAGVPPERPLTGVVHAAGFAENGLIGALTPETLDLALRAKADGAWYLHELTRDLPLSAFVLFSSAAGLVLAAGQGGYAAANTFLDGLAEHRRSAGLPATSLAFGLWDVETGLSRELSDVDLARMARQGLPALPVAEGLALLDAGWDADEAVLVPMRVDPVALAARTGELPALLRGLTRTPPRPVSRAGSPGAPALVARLAGLSHQERERVLVELVREHAATVLGHDTPGAVDVRRGFLDIGFDSLSALELRDRLATATGHRLPPTLVFDHPSITAVAAHLAGELTGGDGTGADDLASATAAELFEILDNELDLPR</sequence>
<keyword evidence="3" id="KW-0596">Phosphopantetheine</keyword>
<evidence type="ECO:0000259" key="12">
    <source>
        <dbReference type="PROSITE" id="PS52019"/>
    </source>
</evidence>
<dbReference type="Pfam" id="PF21089">
    <property type="entry name" value="PKS_DH_N"/>
    <property type="match status" value="1"/>
</dbReference>
<evidence type="ECO:0000256" key="5">
    <source>
        <dbReference type="ARBA" id="ARBA00022679"/>
    </source>
</evidence>
<dbReference type="SUPFAM" id="SSF55048">
    <property type="entry name" value="Probable ACP-binding domain of malonyl-CoA ACP transacylase"/>
    <property type="match status" value="1"/>
</dbReference>
<dbReference type="PROSITE" id="PS52004">
    <property type="entry name" value="KS3_2"/>
    <property type="match status" value="1"/>
</dbReference>
<dbReference type="InterPro" id="IPR049551">
    <property type="entry name" value="PKS_DH_C"/>
</dbReference>
<feature type="active site" description="Proton donor; for dehydratase activity" evidence="9">
    <location>
        <position position="1103"/>
    </location>
</feature>
<dbReference type="SUPFAM" id="SSF52151">
    <property type="entry name" value="FabD/lysophospholipase-like"/>
    <property type="match status" value="1"/>
</dbReference>
<dbReference type="Pfam" id="PF02801">
    <property type="entry name" value="Ketoacyl-synt_C"/>
    <property type="match status" value="1"/>
</dbReference>
<dbReference type="InterPro" id="IPR016039">
    <property type="entry name" value="Thiolase-like"/>
</dbReference>
<dbReference type="Pfam" id="PF00550">
    <property type="entry name" value="PP-binding"/>
    <property type="match status" value="1"/>
</dbReference>
<gene>
    <name evidence="13" type="ORF">ACFSYJ_10425</name>
</gene>
<dbReference type="Gene3D" id="3.10.129.110">
    <property type="entry name" value="Polyketide synthase dehydratase"/>
    <property type="match status" value="1"/>
</dbReference>
<name>A0ABW5GBY6_9PSEU</name>
<dbReference type="SUPFAM" id="SSF47336">
    <property type="entry name" value="ACP-like"/>
    <property type="match status" value="1"/>
</dbReference>
<evidence type="ECO:0000313" key="13">
    <source>
        <dbReference type="EMBL" id="MFD2459022.1"/>
    </source>
</evidence>
<feature type="region of interest" description="N-terminal hotdog fold" evidence="9">
    <location>
        <begin position="908"/>
        <end position="1029"/>
    </location>
</feature>
<dbReference type="Pfam" id="PF00698">
    <property type="entry name" value="Acyl_transf_1"/>
    <property type="match status" value="1"/>
</dbReference>
<keyword evidence="5" id="KW-0808">Transferase</keyword>
<dbReference type="PROSITE" id="PS00012">
    <property type="entry name" value="PHOSPHOPANTETHEINE"/>
    <property type="match status" value="1"/>
</dbReference>
<dbReference type="SMART" id="SM00826">
    <property type="entry name" value="PKS_DH"/>
    <property type="match status" value="1"/>
</dbReference>
<feature type="active site" description="Proton acceptor; for dehydratase activity" evidence="9">
    <location>
        <position position="940"/>
    </location>
</feature>
<dbReference type="InterPro" id="IPR009081">
    <property type="entry name" value="PP-bd_ACP"/>
</dbReference>
<dbReference type="InterPro" id="IPR032821">
    <property type="entry name" value="PKS_assoc"/>
</dbReference>
<dbReference type="SMART" id="SM00823">
    <property type="entry name" value="PKS_PP"/>
    <property type="match status" value="1"/>
</dbReference>
<dbReference type="InterPro" id="IPR020806">
    <property type="entry name" value="PKS_PP-bd"/>
</dbReference>
<dbReference type="InterPro" id="IPR001227">
    <property type="entry name" value="Ac_transferase_dom_sf"/>
</dbReference>
<evidence type="ECO:0000313" key="14">
    <source>
        <dbReference type="Proteomes" id="UP001597419"/>
    </source>
</evidence>
<dbReference type="Pfam" id="PF08659">
    <property type="entry name" value="KR"/>
    <property type="match status" value="1"/>
</dbReference>
<keyword evidence="4" id="KW-0597">Phosphoprotein</keyword>
<evidence type="ECO:0000256" key="3">
    <source>
        <dbReference type="ARBA" id="ARBA00022450"/>
    </source>
</evidence>
<dbReference type="InterPro" id="IPR018201">
    <property type="entry name" value="Ketoacyl_synth_AS"/>
</dbReference>
<feature type="domain" description="PKS/mFAS DH" evidence="12">
    <location>
        <begin position="908"/>
        <end position="1180"/>
    </location>
</feature>
<dbReference type="CDD" id="cd00833">
    <property type="entry name" value="PKS"/>
    <property type="match status" value="1"/>
</dbReference>
<dbReference type="InterPro" id="IPR036736">
    <property type="entry name" value="ACP-like_sf"/>
</dbReference>
<evidence type="ECO:0000256" key="6">
    <source>
        <dbReference type="ARBA" id="ARBA00023194"/>
    </source>
</evidence>
<dbReference type="Gene3D" id="1.10.1200.10">
    <property type="entry name" value="ACP-like"/>
    <property type="match status" value="1"/>
</dbReference>
<keyword evidence="8" id="KW-0012">Acyltransferase</keyword>
<dbReference type="InterPro" id="IPR020841">
    <property type="entry name" value="PKS_Beta-ketoAc_synthase_dom"/>
</dbReference>
<dbReference type="InterPro" id="IPR014030">
    <property type="entry name" value="Ketoacyl_synth_N"/>
</dbReference>
<dbReference type="PROSITE" id="PS52019">
    <property type="entry name" value="PKS_MFAS_DH"/>
    <property type="match status" value="1"/>
</dbReference>
<dbReference type="InterPro" id="IPR014031">
    <property type="entry name" value="Ketoacyl_synth_C"/>
</dbReference>
<dbReference type="Pfam" id="PF14765">
    <property type="entry name" value="PS-DH"/>
    <property type="match status" value="1"/>
</dbReference>
<dbReference type="InterPro" id="IPR016036">
    <property type="entry name" value="Malonyl_transacylase_ACP-bd"/>
</dbReference>
<dbReference type="RefSeq" id="WP_345386899.1">
    <property type="nucleotide sequence ID" value="NZ_JBHSBK010000027.1"/>
</dbReference>
<protein>
    <submittedName>
        <fullName evidence="13">Type I polyketide synthase</fullName>
    </submittedName>
</protein>
<evidence type="ECO:0000259" key="11">
    <source>
        <dbReference type="PROSITE" id="PS52004"/>
    </source>
</evidence>
<organism evidence="13 14">
    <name type="scientific">Amycolatopsis samaneae</name>
    <dbReference type="NCBI Taxonomy" id="664691"/>
    <lineage>
        <taxon>Bacteria</taxon>
        <taxon>Bacillati</taxon>
        <taxon>Actinomycetota</taxon>
        <taxon>Actinomycetes</taxon>
        <taxon>Pseudonocardiales</taxon>
        <taxon>Pseudonocardiaceae</taxon>
        <taxon>Amycolatopsis</taxon>
    </lineage>
</organism>
<dbReference type="InterPro" id="IPR055123">
    <property type="entry name" value="SpnB-like_Rossmann"/>
</dbReference>
<dbReference type="Pfam" id="PF16197">
    <property type="entry name" value="KAsynt_C_assoc"/>
    <property type="match status" value="1"/>
</dbReference>
<reference evidence="14" key="1">
    <citation type="journal article" date="2019" name="Int. J. Syst. Evol. Microbiol.">
        <title>The Global Catalogue of Microorganisms (GCM) 10K type strain sequencing project: providing services to taxonomists for standard genome sequencing and annotation.</title>
        <authorList>
            <consortium name="The Broad Institute Genomics Platform"/>
            <consortium name="The Broad Institute Genome Sequencing Center for Infectious Disease"/>
            <person name="Wu L."/>
            <person name="Ma J."/>
        </authorList>
    </citation>
    <scope>NUCLEOTIDE SEQUENCE [LARGE SCALE GENOMIC DNA]</scope>
    <source>
        <strain evidence="14">CGMCC 4.7643</strain>
    </source>
</reference>
<dbReference type="InterPro" id="IPR057326">
    <property type="entry name" value="KR_dom"/>
</dbReference>
<dbReference type="Pfam" id="PF22953">
    <property type="entry name" value="SpnB_Rossmann"/>
    <property type="match status" value="1"/>
</dbReference>
<dbReference type="Pfam" id="PF00109">
    <property type="entry name" value="ketoacyl-synt"/>
    <property type="match status" value="1"/>
</dbReference>
<dbReference type="Gene3D" id="3.30.70.3290">
    <property type="match status" value="1"/>
</dbReference>
<evidence type="ECO:0000259" key="10">
    <source>
        <dbReference type="PROSITE" id="PS50075"/>
    </source>
</evidence>
<dbReference type="InterPro" id="IPR020807">
    <property type="entry name" value="PKS_DH"/>
</dbReference>
<evidence type="ECO:0000256" key="8">
    <source>
        <dbReference type="ARBA" id="ARBA00023315"/>
    </source>
</evidence>
<comment type="cofactor">
    <cofactor evidence="1">
        <name>pantetheine 4'-phosphate</name>
        <dbReference type="ChEBI" id="CHEBI:47942"/>
    </cofactor>
</comment>
<dbReference type="PANTHER" id="PTHR43775:SF51">
    <property type="entry name" value="INACTIVE PHENOLPHTHIOCEROL SYNTHESIS POLYKETIDE SYNTHASE TYPE I PKS1-RELATED"/>
    <property type="match status" value="1"/>
</dbReference>
<dbReference type="CDD" id="cd08956">
    <property type="entry name" value="KR_3_FAS_SDR_x"/>
    <property type="match status" value="1"/>
</dbReference>
<dbReference type="InterPro" id="IPR016035">
    <property type="entry name" value="Acyl_Trfase/lysoPLipase"/>
</dbReference>
<dbReference type="SUPFAM" id="SSF51735">
    <property type="entry name" value="NAD(P)-binding Rossmann-fold domains"/>
    <property type="match status" value="2"/>
</dbReference>
<dbReference type="Gene3D" id="3.40.50.720">
    <property type="entry name" value="NAD(P)-binding Rossmann-like Domain"/>
    <property type="match status" value="1"/>
</dbReference>
<keyword evidence="6" id="KW-0045">Antibiotic biosynthesis</keyword>
<dbReference type="PROSITE" id="PS50075">
    <property type="entry name" value="CARRIER"/>
    <property type="match status" value="1"/>
</dbReference>
<dbReference type="InterPro" id="IPR050091">
    <property type="entry name" value="PKS_NRPS_Biosynth_Enz"/>
</dbReference>
<dbReference type="InterPro" id="IPR006162">
    <property type="entry name" value="Ppantetheine_attach_site"/>
</dbReference>
<comment type="pathway">
    <text evidence="2">Antibiotic biosynthesis.</text>
</comment>
<dbReference type="EMBL" id="JBHUKU010000004">
    <property type="protein sequence ID" value="MFD2459022.1"/>
    <property type="molecule type" value="Genomic_DNA"/>
</dbReference>
<dbReference type="Gene3D" id="3.40.47.10">
    <property type="match status" value="1"/>
</dbReference>
<accession>A0ABW5GBY6</accession>
<evidence type="ECO:0000256" key="4">
    <source>
        <dbReference type="ARBA" id="ARBA00022553"/>
    </source>
</evidence>
<dbReference type="Pfam" id="PF08990">
    <property type="entry name" value="Docking"/>
    <property type="match status" value="1"/>
</dbReference>
<dbReference type="SUPFAM" id="SSF53901">
    <property type="entry name" value="Thiolase-like"/>
    <property type="match status" value="1"/>
</dbReference>
<dbReference type="Gene3D" id="3.40.366.10">
    <property type="entry name" value="Malonyl-Coenzyme A Acyl Carrier Protein, domain 2"/>
    <property type="match status" value="1"/>
</dbReference>
<dbReference type="PROSITE" id="PS00606">
    <property type="entry name" value="KS3_1"/>
    <property type="match status" value="1"/>
</dbReference>
<feature type="region of interest" description="C-terminal hotdog fold" evidence="9">
    <location>
        <begin position="1044"/>
        <end position="1180"/>
    </location>
</feature>
<dbReference type="PANTHER" id="PTHR43775">
    <property type="entry name" value="FATTY ACID SYNTHASE"/>
    <property type="match status" value="1"/>
</dbReference>
<keyword evidence="14" id="KW-1185">Reference proteome</keyword>
<dbReference type="SMART" id="SM01294">
    <property type="entry name" value="PKS_PP_betabranch"/>
    <property type="match status" value="1"/>
</dbReference>
<dbReference type="SMART" id="SM00825">
    <property type="entry name" value="PKS_KS"/>
    <property type="match status" value="1"/>
</dbReference>
<keyword evidence="7" id="KW-0511">Multifunctional enzyme</keyword>
<evidence type="ECO:0000256" key="2">
    <source>
        <dbReference type="ARBA" id="ARBA00004792"/>
    </source>
</evidence>
<feature type="domain" description="Carrier" evidence="10">
    <location>
        <begin position="1653"/>
        <end position="1728"/>
    </location>
</feature>
<dbReference type="InterPro" id="IPR042104">
    <property type="entry name" value="PKS_dehydratase_sf"/>
</dbReference>
<evidence type="ECO:0000256" key="7">
    <source>
        <dbReference type="ARBA" id="ARBA00023268"/>
    </source>
</evidence>
<dbReference type="InterPro" id="IPR049900">
    <property type="entry name" value="PKS_mFAS_DH"/>
</dbReference>
<dbReference type="InterPro" id="IPR014043">
    <property type="entry name" value="Acyl_transferase_dom"/>
</dbReference>
<feature type="domain" description="Ketosynthase family 3 (KS3)" evidence="11">
    <location>
        <begin position="37"/>
        <end position="448"/>
    </location>
</feature>
<dbReference type="InterPro" id="IPR013968">
    <property type="entry name" value="PKS_KR"/>
</dbReference>
<evidence type="ECO:0000256" key="1">
    <source>
        <dbReference type="ARBA" id="ARBA00001957"/>
    </source>
</evidence>
<dbReference type="SMART" id="SM00827">
    <property type="entry name" value="PKS_AT"/>
    <property type="match status" value="1"/>
</dbReference>
<proteinExistence type="predicted"/>
<dbReference type="SMART" id="SM00822">
    <property type="entry name" value="PKS_KR"/>
    <property type="match status" value="1"/>
</dbReference>